<proteinExistence type="predicted"/>
<dbReference type="Gene3D" id="3.30.1360.120">
    <property type="entry name" value="Probable tRNA modification gtpase trme, domain 1"/>
    <property type="match status" value="1"/>
</dbReference>
<dbReference type="Gene3D" id="3.30.70.1520">
    <property type="entry name" value="Heterotetrameric sarcosine oxidase"/>
    <property type="match status" value="1"/>
</dbReference>
<organism evidence="1 2">
    <name type="scientific">Acidiphilium acidophilum</name>
    <name type="common">Thiobacillus acidophilus</name>
    <dbReference type="NCBI Taxonomy" id="76588"/>
    <lineage>
        <taxon>Bacteria</taxon>
        <taxon>Pseudomonadati</taxon>
        <taxon>Pseudomonadota</taxon>
        <taxon>Alphaproteobacteria</taxon>
        <taxon>Acetobacterales</taxon>
        <taxon>Acidocellaceae</taxon>
        <taxon>Acidiphilium</taxon>
    </lineage>
</organism>
<dbReference type="InterPro" id="IPR007375">
    <property type="entry name" value="SoxG"/>
</dbReference>
<dbReference type="InterPro" id="IPR027266">
    <property type="entry name" value="TrmE/GcvT-like"/>
</dbReference>
<protein>
    <submittedName>
        <fullName evidence="1">Sarcosine oxidase subunit gamma family protein</fullName>
    </submittedName>
</protein>
<keyword evidence="2" id="KW-1185">Reference proteome</keyword>
<name>A0AAW9DUU8_ACIAO</name>
<dbReference type="SUPFAM" id="SSF103025">
    <property type="entry name" value="Folate-binding domain"/>
    <property type="match status" value="1"/>
</dbReference>
<accession>A0AAW9DUU8</accession>
<dbReference type="Proteomes" id="UP001279553">
    <property type="component" value="Unassembled WGS sequence"/>
</dbReference>
<comment type="caution">
    <text evidence="1">The sequence shown here is derived from an EMBL/GenBank/DDBJ whole genome shotgun (WGS) entry which is preliminary data.</text>
</comment>
<dbReference type="Pfam" id="PF04268">
    <property type="entry name" value="SoxG"/>
    <property type="match status" value="1"/>
</dbReference>
<dbReference type="RefSeq" id="WP_319615698.1">
    <property type="nucleotide sequence ID" value="NZ_JAWXYB010000018.1"/>
</dbReference>
<gene>
    <name evidence="1" type="ORF">SIL87_19015</name>
</gene>
<evidence type="ECO:0000313" key="2">
    <source>
        <dbReference type="Proteomes" id="UP001279553"/>
    </source>
</evidence>
<dbReference type="AlphaFoldDB" id="A0AAW9DUU8"/>
<evidence type="ECO:0000313" key="1">
    <source>
        <dbReference type="EMBL" id="MDX5932848.1"/>
    </source>
</evidence>
<dbReference type="EMBL" id="JAWXYB010000018">
    <property type="protein sequence ID" value="MDX5932848.1"/>
    <property type="molecule type" value="Genomic_DNA"/>
</dbReference>
<reference evidence="1 2" key="1">
    <citation type="submission" date="2023-11" db="EMBL/GenBank/DDBJ databases">
        <title>MicrobeMod: A computational toolkit for identifying prokaryotic methylation and restriction-modification with nanopore sequencing.</title>
        <authorList>
            <person name="Crits-Christoph A."/>
            <person name="Kang S.C."/>
            <person name="Lee H."/>
            <person name="Ostrov N."/>
        </authorList>
    </citation>
    <scope>NUCLEOTIDE SEQUENCE [LARGE SCALE GENOMIC DNA]</scope>
    <source>
        <strain evidence="1 2">DSMZ 700</strain>
    </source>
</reference>
<sequence>MADIATAVARRSLNLPGGLDRRITPSAPLTRFVLRLPDAAVAEAGAAIGLDLAMPINRSVTAGDRSALRLGPDEFLILASAHDDAIPAALAGGVKGRSFSLVDVSHRQTAIGLAGPHAAAMLNALCPLDLGPAAFPPGMATRTVFAKADIVLWRTGVAAFHLEIWRSFAPYVVALLGDIGREYPD</sequence>